<dbReference type="InterPro" id="IPR000086">
    <property type="entry name" value="NUDIX_hydrolase_dom"/>
</dbReference>
<dbReference type="InterPro" id="IPR015797">
    <property type="entry name" value="NUDIX_hydrolase-like_dom_sf"/>
</dbReference>
<dbReference type="RefSeq" id="WP_011177764.1">
    <property type="nucleotide sequence ID" value="NC_005877.1"/>
</dbReference>
<dbReference type="EMBL" id="FWYE01000003">
    <property type="protein sequence ID" value="SMD31172.1"/>
    <property type="molecule type" value="Genomic_DNA"/>
</dbReference>
<dbReference type="InterPro" id="IPR020476">
    <property type="entry name" value="Nudix_hydrolase"/>
</dbReference>
<evidence type="ECO:0000313" key="4">
    <source>
        <dbReference type="EMBL" id="SMD31172.1"/>
    </source>
</evidence>
<dbReference type="GeneID" id="2843989"/>
<feature type="domain" description="Nudix hydrolase" evidence="2">
    <location>
        <begin position="2"/>
        <end position="139"/>
    </location>
</feature>
<evidence type="ECO:0000259" key="2">
    <source>
        <dbReference type="PROSITE" id="PS51462"/>
    </source>
</evidence>
<accession>A0A8G2FX77</accession>
<dbReference type="CDD" id="cd04673">
    <property type="entry name" value="NUDIX_ADPRase"/>
    <property type="match status" value="1"/>
</dbReference>
<reference evidence="3" key="2">
    <citation type="submission" date="2004-02" db="EMBL/GenBank/DDBJ databases">
        <authorList>
            <person name="Fuetterer O."/>
            <person name="Angelov A."/>
            <person name="Liesegang H."/>
            <person name="Gottschalk G."/>
            <person name="Schleper C."/>
            <person name="Schepers B."/>
            <person name="Dock C."/>
            <person name="Antranikian G."/>
            <person name="Liebl W."/>
        </authorList>
    </citation>
    <scope>NUCLEOTIDE SEQUENCE</scope>
    <source>
        <strain evidence="3">DSM 9790</strain>
    </source>
</reference>
<evidence type="ECO:0000313" key="3">
    <source>
        <dbReference type="EMBL" id="AAT43548.1"/>
    </source>
</evidence>
<accession>Q6L0F4</accession>
<evidence type="ECO:0000313" key="6">
    <source>
        <dbReference type="Proteomes" id="UP000192315"/>
    </source>
</evidence>
<dbReference type="PROSITE" id="PS51462">
    <property type="entry name" value="NUDIX"/>
    <property type="match status" value="1"/>
</dbReference>
<evidence type="ECO:0000256" key="1">
    <source>
        <dbReference type="ARBA" id="ARBA00022801"/>
    </source>
</evidence>
<dbReference type="OrthoDB" id="40462at2157"/>
<dbReference type="PANTHER" id="PTHR43736">
    <property type="entry name" value="ADP-RIBOSE PYROPHOSPHATASE"/>
    <property type="match status" value="1"/>
</dbReference>
<reference evidence="3 5" key="1">
    <citation type="journal article" date="2004" name="Proc. Natl. Acad. Sci. U.S.A.">
        <title>Genome sequence of Picrophilus torridus and its implications for life around pH 0.</title>
        <authorList>
            <person name="Futterer O."/>
            <person name="Angelov A."/>
            <person name="Liesegang H."/>
            <person name="Gottschalk G."/>
            <person name="Schleper C."/>
            <person name="Schepers B."/>
            <person name="Dock C."/>
            <person name="Antranikian G."/>
            <person name="Liebl W."/>
        </authorList>
    </citation>
    <scope>NUCLEOTIDE SEQUENCE [LARGE SCALE GENOMIC DNA]</scope>
    <source>
        <strain evidence="5">ATCC 700027 / DSM 9790 / JCM 10055 / NBRC 100828</strain>
        <strain evidence="3">DSM 9790</strain>
    </source>
</reference>
<dbReference type="Proteomes" id="UP000192315">
    <property type="component" value="Unassembled WGS sequence"/>
</dbReference>
<keyword evidence="6" id="KW-1185">Reference proteome</keyword>
<dbReference type="GO" id="GO:0016787">
    <property type="term" value="F:hydrolase activity"/>
    <property type="evidence" value="ECO:0007669"/>
    <property type="project" value="UniProtKB-KW"/>
</dbReference>
<reference evidence="4 6" key="3">
    <citation type="submission" date="2017-04" db="EMBL/GenBank/DDBJ databases">
        <authorList>
            <person name="Varghese N."/>
            <person name="Submissions S."/>
        </authorList>
    </citation>
    <scope>NUCLEOTIDE SEQUENCE [LARGE SCALE GENOMIC DNA]</scope>
    <source>
        <strain evidence="4 6">DSM 9789</strain>
    </source>
</reference>
<evidence type="ECO:0000313" key="5">
    <source>
        <dbReference type="Proteomes" id="UP000000438"/>
    </source>
</evidence>
<dbReference type="Proteomes" id="UP000000438">
    <property type="component" value="Chromosome"/>
</dbReference>
<dbReference type="PROSITE" id="PS00893">
    <property type="entry name" value="NUDIX_BOX"/>
    <property type="match status" value="1"/>
</dbReference>
<dbReference type="InParanoid" id="Q6L0F4"/>
<dbReference type="PATRIC" id="fig|263820.9.peg.1002"/>
<dbReference type="SUPFAM" id="SSF55811">
    <property type="entry name" value="Nudix"/>
    <property type="match status" value="1"/>
</dbReference>
<dbReference type="InterPro" id="IPR020084">
    <property type="entry name" value="NUDIX_hydrolase_CS"/>
</dbReference>
<dbReference type="eggNOG" id="arCOG01075">
    <property type="taxonomic scope" value="Archaea"/>
</dbReference>
<dbReference type="HOGENOM" id="CLU_037162_20_2_2"/>
<dbReference type="Pfam" id="PF00293">
    <property type="entry name" value="NUDIX"/>
    <property type="match status" value="1"/>
</dbReference>
<dbReference type="PaxDb" id="263820-PTO0963"/>
<dbReference type="Gene3D" id="3.90.79.10">
    <property type="entry name" value="Nucleoside Triphosphate Pyrophosphohydrolase"/>
    <property type="match status" value="1"/>
</dbReference>
<organism evidence="3 5">
    <name type="scientific">Picrophilus torridus (strain ATCC 700027 / DSM 9790 / JCM 10055 / NBRC 100828 / KAW 2/3)</name>
    <dbReference type="NCBI Taxonomy" id="1122961"/>
    <lineage>
        <taxon>Archaea</taxon>
        <taxon>Methanobacteriati</taxon>
        <taxon>Thermoplasmatota</taxon>
        <taxon>Thermoplasmata</taxon>
        <taxon>Thermoplasmatales</taxon>
        <taxon>Picrophilaceae</taxon>
        <taxon>Picrophilus</taxon>
    </lineage>
</organism>
<dbReference type="STRING" id="263820.PTO0963"/>
<dbReference type="EMBL" id="AE017261">
    <property type="protein sequence ID" value="AAT43548.1"/>
    <property type="molecule type" value="Genomic_DNA"/>
</dbReference>
<protein>
    <submittedName>
        <fullName evidence="4">8-oxo-dGTP diphosphatase</fullName>
    </submittedName>
    <submittedName>
        <fullName evidence="3">MutT/NUCliX family hydrolase</fullName>
    </submittedName>
</protein>
<keyword evidence="1 3" id="KW-0378">Hydrolase</keyword>
<dbReference type="PANTHER" id="PTHR43736:SF1">
    <property type="entry name" value="DIHYDRONEOPTERIN TRIPHOSPHATE DIPHOSPHATASE"/>
    <property type="match status" value="1"/>
</dbReference>
<dbReference type="PRINTS" id="PR00502">
    <property type="entry name" value="NUDIXFAMILY"/>
</dbReference>
<name>Q6L0F4_PICTO</name>
<proteinExistence type="predicted"/>
<gene>
    <name evidence="3" type="ordered locus">PTO0963</name>
    <name evidence="4" type="ORF">SAMN02745355_1095</name>
</gene>
<sequence>MIPRVAAGALVLKNNKFLLVKRMDEPDAGLWAVPGGKLEYGETLEQCAVREIKEETNIDIKINGIASITEIILKDFHYVIIDYLAEYLSGSIKSSSDAMDAGFFGIDEIKGMNVNKTSLKLINCIINNEKLPVNIIENK</sequence>
<dbReference type="AlphaFoldDB" id="Q6L0F4"/>
<dbReference type="KEGG" id="pto:PTO0963"/>